<evidence type="ECO:0000256" key="26">
    <source>
        <dbReference type="PROSITE-ProRule" id="PRU00023"/>
    </source>
</evidence>
<comment type="subcellular location">
    <subcellularLocation>
        <location evidence="3">Cell membrane</location>
        <topology evidence="3">Single-pass type I membrane protein</topology>
    </subcellularLocation>
    <subcellularLocation>
        <location evidence="1">Nucleus</location>
    </subcellularLocation>
    <subcellularLocation>
        <location evidence="2">Target cell membrane</location>
    </subcellularLocation>
</comment>
<dbReference type="SUPFAM" id="SSF57196">
    <property type="entry name" value="EGF/Laminin"/>
    <property type="match status" value="3"/>
</dbReference>
<feature type="repeat" description="ANK" evidence="26">
    <location>
        <begin position="862"/>
        <end position="894"/>
    </location>
</feature>
<feature type="domain" description="EGF-like" evidence="29">
    <location>
        <begin position="124"/>
        <end position="160"/>
    </location>
</feature>
<keyword evidence="11" id="KW-0732">Signal</keyword>
<keyword evidence="20 27" id="KW-1015">Disulfide bond</keyword>
<name>A0ABY6L8V8_9ARAC</name>
<evidence type="ECO:0000313" key="32">
    <source>
        <dbReference type="Proteomes" id="UP001235939"/>
    </source>
</evidence>
<feature type="disulfide bond" evidence="27">
    <location>
        <begin position="266"/>
        <end position="275"/>
    </location>
</feature>
<comment type="caution">
    <text evidence="27">Lacks conserved residue(s) required for the propagation of feature annotation.</text>
</comment>
<dbReference type="SMART" id="SM01338">
    <property type="entry name" value="NOD"/>
    <property type="match status" value="1"/>
</dbReference>
<dbReference type="InterPro" id="IPR051355">
    <property type="entry name" value="Notch/Slit_guidance"/>
</dbReference>
<dbReference type="SMART" id="SM00181">
    <property type="entry name" value="EGF"/>
    <property type="match status" value="6"/>
</dbReference>
<feature type="disulfide bond" evidence="27">
    <location>
        <begin position="112"/>
        <end position="121"/>
    </location>
</feature>
<evidence type="ECO:0000256" key="9">
    <source>
        <dbReference type="ARBA" id="ARBA00022537"/>
    </source>
</evidence>
<feature type="region of interest" description="Disordered" evidence="28">
    <location>
        <begin position="1155"/>
        <end position="1237"/>
    </location>
</feature>
<dbReference type="SMART" id="SM01334">
    <property type="entry name" value="DUF3454"/>
    <property type="match status" value="1"/>
</dbReference>
<feature type="disulfide bond" evidence="27">
    <location>
        <begin position="304"/>
        <end position="313"/>
    </location>
</feature>
<keyword evidence="18 26" id="KW-0040">ANK repeat</keyword>
<keyword evidence="19" id="KW-0472">Membrane</keyword>
<evidence type="ECO:0000256" key="14">
    <source>
        <dbReference type="ARBA" id="ARBA00022976"/>
    </source>
</evidence>
<keyword evidence="6" id="KW-1003">Cell membrane</keyword>
<evidence type="ECO:0000256" key="18">
    <source>
        <dbReference type="ARBA" id="ARBA00023043"/>
    </source>
</evidence>
<comment type="similarity">
    <text evidence="4">Belongs to the NOTCH family.</text>
</comment>
<dbReference type="SUPFAM" id="SSF57184">
    <property type="entry name" value="Growth factor receptor domain"/>
    <property type="match status" value="1"/>
</dbReference>
<keyword evidence="10" id="KW-0812">Transmembrane</keyword>
<feature type="compositionally biased region" description="Low complexity" evidence="28">
    <location>
        <begin position="1188"/>
        <end position="1209"/>
    </location>
</feature>
<dbReference type="CDD" id="cd21706">
    <property type="entry name" value="JMTM_dNotch"/>
    <property type="match status" value="1"/>
</dbReference>
<evidence type="ECO:0000256" key="2">
    <source>
        <dbReference type="ARBA" id="ARBA00004175"/>
    </source>
</evidence>
<keyword evidence="9" id="KW-1052">Target cell membrane</keyword>
<evidence type="ECO:0000256" key="7">
    <source>
        <dbReference type="ARBA" id="ARBA00022483"/>
    </source>
</evidence>
<feature type="domain" description="EGF-like" evidence="29">
    <location>
        <begin position="240"/>
        <end position="276"/>
    </location>
</feature>
<dbReference type="InterPro" id="IPR024600">
    <property type="entry name" value="Notch_C"/>
</dbReference>
<dbReference type="InterPro" id="IPR000742">
    <property type="entry name" value="EGF"/>
</dbReference>
<dbReference type="PROSITE" id="PS50258">
    <property type="entry name" value="LNR"/>
    <property type="match status" value="3"/>
</dbReference>
<evidence type="ECO:0000313" key="31">
    <source>
        <dbReference type="EMBL" id="UYV77483.1"/>
    </source>
</evidence>
<dbReference type="InterPro" id="IPR001881">
    <property type="entry name" value="EGF-like_Ca-bd_dom"/>
</dbReference>
<dbReference type="Pfam" id="PF13857">
    <property type="entry name" value="Ank_5"/>
    <property type="match status" value="1"/>
</dbReference>
<dbReference type="PROSITE" id="PS00010">
    <property type="entry name" value="ASX_HYDROXYL"/>
    <property type="match status" value="2"/>
</dbReference>
<evidence type="ECO:0000256" key="22">
    <source>
        <dbReference type="ARBA" id="ARBA00023163"/>
    </source>
</evidence>
<feature type="disulfide bond" evidence="27">
    <location>
        <begin position="228"/>
        <end position="237"/>
    </location>
</feature>
<feature type="compositionally biased region" description="Polar residues" evidence="28">
    <location>
        <begin position="1175"/>
        <end position="1187"/>
    </location>
</feature>
<dbReference type="Gene3D" id="1.25.40.20">
    <property type="entry name" value="Ankyrin repeat-containing domain"/>
    <property type="match status" value="1"/>
</dbReference>
<dbReference type="InterPro" id="IPR035993">
    <property type="entry name" value="Notch-like_dom_sf"/>
</dbReference>
<dbReference type="PRINTS" id="PR01452">
    <property type="entry name" value="LNOTCHREPEAT"/>
</dbReference>
<feature type="disulfide bond" evidence="27">
    <location>
        <begin position="171"/>
        <end position="188"/>
    </location>
</feature>
<dbReference type="PANTHER" id="PTHR45836:SF23">
    <property type="entry name" value="NEUROGENIC LOCUS NOTCH HOMOLOG PROTEIN 1"/>
    <property type="match status" value="1"/>
</dbReference>
<evidence type="ECO:0000256" key="19">
    <source>
        <dbReference type="ARBA" id="ARBA00023136"/>
    </source>
</evidence>
<keyword evidence="25" id="KW-1053">Target membrane</keyword>
<feature type="domain" description="EGF-like" evidence="29">
    <location>
        <begin position="162"/>
        <end position="200"/>
    </location>
</feature>
<keyword evidence="13" id="KW-0221">Differentiation</keyword>
<organism evidence="31 32">
    <name type="scientific">Cordylochernes scorpioides</name>
    <dbReference type="NCBI Taxonomy" id="51811"/>
    <lineage>
        <taxon>Eukaryota</taxon>
        <taxon>Metazoa</taxon>
        <taxon>Ecdysozoa</taxon>
        <taxon>Arthropoda</taxon>
        <taxon>Chelicerata</taxon>
        <taxon>Arachnida</taxon>
        <taxon>Pseudoscorpiones</taxon>
        <taxon>Cheliferoidea</taxon>
        <taxon>Chernetidae</taxon>
        <taxon>Cordylochernes</taxon>
    </lineage>
</organism>
<dbReference type="PROSITE" id="PS50297">
    <property type="entry name" value="ANK_REP_REGION"/>
    <property type="match status" value="3"/>
</dbReference>
<dbReference type="InterPro" id="IPR011656">
    <property type="entry name" value="Notch_NODP_dom"/>
</dbReference>
<dbReference type="InterPro" id="IPR013032">
    <property type="entry name" value="EGF-like_CS"/>
</dbReference>
<evidence type="ECO:0000256" key="21">
    <source>
        <dbReference type="ARBA" id="ARBA00023159"/>
    </source>
</evidence>
<dbReference type="PROSITE" id="PS01187">
    <property type="entry name" value="EGF_CA"/>
    <property type="match status" value="1"/>
</dbReference>
<dbReference type="SMART" id="SM00248">
    <property type="entry name" value="ANK"/>
    <property type="match status" value="6"/>
</dbReference>
<dbReference type="InterPro" id="IPR002110">
    <property type="entry name" value="Ankyrin_rpt"/>
</dbReference>
<dbReference type="Pfam" id="PF07684">
    <property type="entry name" value="NODP"/>
    <property type="match status" value="1"/>
</dbReference>
<dbReference type="SMART" id="SM00179">
    <property type="entry name" value="EGF_CA"/>
    <property type="match status" value="6"/>
</dbReference>
<dbReference type="PROSITE" id="PS01186">
    <property type="entry name" value="EGF_2"/>
    <property type="match status" value="3"/>
</dbReference>
<evidence type="ECO:0000256" key="16">
    <source>
        <dbReference type="ARBA" id="ARBA00023015"/>
    </source>
</evidence>
<accession>A0ABY6L8V8</accession>
<feature type="domain" description="LNR" evidence="30">
    <location>
        <begin position="417"/>
        <end position="451"/>
    </location>
</feature>
<dbReference type="InterPro" id="IPR009030">
    <property type="entry name" value="Growth_fac_rcpt_cys_sf"/>
</dbReference>
<evidence type="ECO:0000256" key="20">
    <source>
        <dbReference type="ARBA" id="ARBA00023157"/>
    </source>
</evidence>
<keyword evidence="5" id="KW-0217">Developmental protein</keyword>
<reference evidence="31 32" key="1">
    <citation type="submission" date="2022-01" db="EMBL/GenBank/DDBJ databases">
        <title>A chromosomal length assembly of Cordylochernes scorpioides.</title>
        <authorList>
            <person name="Zeh D."/>
            <person name="Zeh J."/>
        </authorList>
    </citation>
    <scope>NUCLEOTIDE SEQUENCE [LARGE SCALE GENOMIC DNA]</scope>
    <source>
        <strain evidence="31">IN4F17</strain>
        <tissue evidence="31">Whole Body</tissue>
    </source>
</reference>
<feature type="repeat" description="ANK" evidence="26">
    <location>
        <begin position="895"/>
        <end position="927"/>
    </location>
</feature>
<dbReference type="InterPro" id="IPR000152">
    <property type="entry name" value="EGF-type_Asp/Asn_hydroxyl_site"/>
</dbReference>
<dbReference type="PROSITE" id="PS00022">
    <property type="entry name" value="EGF_1"/>
    <property type="match status" value="6"/>
</dbReference>
<dbReference type="Pfam" id="PF12796">
    <property type="entry name" value="Ank_2"/>
    <property type="match status" value="1"/>
</dbReference>
<evidence type="ECO:0000256" key="24">
    <source>
        <dbReference type="ARBA" id="ARBA00023242"/>
    </source>
</evidence>
<evidence type="ECO:0000256" key="10">
    <source>
        <dbReference type="ARBA" id="ARBA00022692"/>
    </source>
</evidence>
<dbReference type="Pfam" id="PF06816">
    <property type="entry name" value="NOD"/>
    <property type="match status" value="1"/>
</dbReference>
<keyword evidence="12" id="KW-0677">Repeat</keyword>
<dbReference type="Gene3D" id="3.30.70.3310">
    <property type="match status" value="1"/>
</dbReference>
<feature type="compositionally biased region" description="Polar residues" evidence="28">
    <location>
        <begin position="1211"/>
        <end position="1223"/>
    </location>
</feature>
<feature type="domain" description="LNR" evidence="30">
    <location>
        <begin position="335"/>
        <end position="374"/>
    </location>
</feature>
<evidence type="ECO:0000256" key="13">
    <source>
        <dbReference type="ARBA" id="ARBA00022782"/>
    </source>
</evidence>
<evidence type="ECO:0000256" key="25">
    <source>
        <dbReference type="ARBA" id="ARBA00023298"/>
    </source>
</evidence>
<keyword evidence="17" id="KW-0638">Presynaptic neurotoxin</keyword>
<dbReference type="InterPro" id="IPR010660">
    <property type="entry name" value="Notch_NOD_dom"/>
</dbReference>
<dbReference type="Gene3D" id="2.10.25.10">
    <property type="entry name" value="Laminin"/>
    <property type="match status" value="6"/>
</dbReference>
<dbReference type="Pfam" id="PF12661">
    <property type="entry name" value="hEGF"/>
    <property type="match status" value="1"/>
</dbReference>
<feature type="repeat" description="ANK" evidence="26">
    <location>
        <begin position="829"/>
        <end position="861"/>
    </location>
</feature>
<evidence type="ECO:0000256" key="27">
    <source>
        <dbReference type="PROSITE-ProRule" id="PRU00076"/>
    </source>
</evidence>
<dbReference type="Pfam" id="PF00008">
    <property type="entry name" value="EGF"/>
    <property type="match status" value="4"/>
</dbReference>
<evidence type="ECO:0000256" key="23">
    <source>
        <dbReference type="ARBA" id="ARBA00023180"/>
    </source>
</evidence>
<evidence type="ECO:0000256" key="5">
    <source>
        <dbReference type="ARBA" id="ARBA00022473"/>
    </source>
</evidence>
<dbReference type="SMART" id="SM01339">
    <property type="entry name" value="NODP"/>
    <property type="match status" value="1"/>
</dbReference>
<proteinExistence type="inferred from homology"/>
<dbReference type="Pfam" id="PF00023">
    <property type="entry name" value="Ank"/>
    <property type="match status" value="1"/>
</dbReference>
<evidence type="ECO:0000256" key="3">
    <source>
        <dbReference type="ARBA" id="ARBA00004251"/>
    </source>
</evidence>
<dbReference type="EMBL" id="CP092877">
    <property type="protein sequence ID" value="UYV77483.1"/>
    <property type="molecule type" value="Genomic_DNA"/>
</dbReference>
<evidence type="ECO:0000256" key="11">
    <source>
        <dbReference type="ARBA" id="ARBA00022729"/>
    </source>
</evidence>
<keyword evidence="17" id="KW-0800">Toxin</keyword>
<keyword evidence="21" id="KW-0010">Activator</keyword>
<evidence type="ECO:0000256" key="12">
    <source>
        <dbReference type="ARBA" id="ARBA00022737"/>
    </source>
</evidence>
<evidence type="ECO:0000256" key="15">
    <source>
        <dbReference type="ARBA" id="ARBA00022989"/>
    </source>
</evidence>
<feature type="disulfide bond" evidence="27">
    <location>
        <begin position="190"/>
        <end position="199"/>
    </location>
</feature>
<dbReference type="CDD" id="cd00053">
    <property type="entry name" value="EGF"/>
    <property type="match status" value="1"/>
</dbReference>
<evidence type="ECO:0000256" key="4">
    <source>
        <dbReference type="ARBA" id="ARBA00005847"/>
    </source>
</evidence>
<feature type="repeat" description="ANK" evidence="26">
    <location>
        <begin position="762"/>
        <end position="794"/>
    </location>
</feature>
<keyword evidence="14" id="KW-0914">Notch signaling pathway</keyword>
<feature type="disulfide bond" evidence="27">
    <location>
        <begin position="150"/>
        <end position="159"/>
    </location>
</feature>
<dbReference type="PRINTS" id="PR01983">
    <property type="entry name" value="NOTCH"/>
</dbReference>
<keyword evidence="7" id="KW-0268">Exocytosis</keyword>
<keyword evidence="24" id="KW-0539">Nucleus</keyword>
<sequence>MVAPAKTLALATDAPARKAMKEATAKKRSTNVYPSLVRMVQHVMIWLAGILVNANQDLKVKKLNTLSIGDHSNFSMYCAGPNCEHNINDCEPNPCKNGGTCHDLVNQYVCSCPHGTQGVLCEINNDDCAKGICHHGGICIDKIGGYECQCPPGFVGPRCEGDVNECLSNPCNGFGTQTCVQLVNDYRCECKTGYMGRLCETKHNPCTTNPCLNGGVCSSTAKGNICHCPPGFFGETCSYSNNSCSSAPCQNGGHCVTTPTGYYCRCPLGLSGRNCELSNDCRTQPCLNGGTCYNGKDGNYRCACMANWHGPHCDKFKESNKGNDIYKPEEDVMACHQNMCPSKAQNNICNEECNTKACNYDGGDCTKGVNPWLNCTSLVSCWEVFRNGVCDEECNNQQCLYDGFDCEPKLGPCNENYENYCLRNYGNGLCDHGCNTEECNWDGLDCEPDLPKLAHGTLMMIILTPPEVFRNSTATFLRDLGYILRTIVHIKKDENGQEMIYPWEAREIGSSSQKSFPKYGTKVYLEIDNRRCVKTAHNECFQSSSDAAHFLAATHSRVGLQLPFQVGDIVSDDQYHSNSGASTPVVHIVVGSVGFIIVALVLGVLLNNRKRAHGITWFPKDFFRTVQPQSQRSSHRRGPDGQEMRNIVKQLGLSPPVDGKDLPWGDYPAAKRMRTDADCTDPRPWTQQHLNAAVGNPDALALTPPMGSTAEAININARGPGGLTPLMLASIRSNEPFDDGDGSAILDMIMQGANVRMTMDRTGESPLHLAARFARADAAQKLLENGSDVNAQDNTGRTPLHAAIAADAQGVFQILLRNRTTNLDAKMHDGTTPLILVARLATEGMLEQLLAGDVDINATDDNGKTALHWAAAVNNIDAVLTLLNHRANKDCQDNKDSTPLFMAAKEGSFEAAKILLQFGANKELGDYMDKQPIDVARERLHNDIVKLLEEFSLPSGQAVQQTSQYAVLQPPNLTSGRSIKSKKKPKPLPPVPEEITSPTLSPPANAEPPTYLKSKGSMRKKKEEQILNPCSLDNTQPMKALQNPEGLKPPIDNHLYSSISDLTTPNLVPNKTPPAYEECIKMAASQQQQPAVFNNQGYTQFLRQMSYQPATKQRPILPTSPTHMAAMRAAHHQKNSSHLPSMECTPDFTATTNVFHHFPTPPSQHSLEATPPQHYLTTNLPGDSYQTLSPESPGQWSSSSPHSLQSDWSEGISSPVQHTNLIDSSHGPPQLDNGIFI</sequence>
<evidence type="ECO:0000259" key="29">
    <source>
        <dbReference type="PROSITE" id="PS50026"/>
    </source>
</evidence>
<dbReference type="CDD" id="cd00054">
    <property type="entry name" value="EGF_CA"/>
    <property type="match status" value="5"/>
</dbReference>
<feature type="region of interest" description="Disordered" evidence="28">
    <location>
        <begin position="959"/>
        <end position="1052"/>
    </location>
</feature>
<dbReference type="PROSITE" id="PS50026">
    <property type="entry name" value="EGF_3"/>
    <property type="match status" value="6"/>
</dbReference>
<evidence type="ECO:0000256" key="1">
    <source>
        <dbReference type="ARBA" id="ARBA00004123"/>
    </source>
</evidence>
<dbReference type="PRINTS" id="PR00010">
    <property type="entry name" value="EGFBLOOD"/>
</dbReference>
<evidence type="ECO:0000256" key="6">
    <source>
        <dbReference type="ARBA" id="ARBA00022475"/>
    </source>
</evidence>
<feature type="domain" description="EGF-like" evidence="29">
    <location>
        <begin position="202"/>
        <end position="238"/>
    </location>
</feature>
<dbReference type="InterPro" id="IPR018097">
    <property type="entry name" value="EGF_Ca-bd_CS"/>
</dbReference>
<evidence type="ECO:0000256" key="17">
    <source>
        <dbReference type="ARBA" id="ARBA00023028"/>
    </source>
</evidence>
<feature type="compositionally biased region" description="Polar residues" evidence="28">
    <location>
        <begin position="959"/>
        <end position="978"/>
    </location>
</feature>
<dbReference type="Gene3D" id="3.30.300.320">
    <property type="match status" value="1"/>
</dbReference>
<feature type="domain" description="EGF-like" evidence="29">
    <location>
        <begin position="86"/>
        <end position="122"/>
    </location>
</feature>
<dbReference type="SUPFAM" id="SSF90193">
    <property type="entry name" value="Notch domain"/>
    <property type="match status" value="3"/>
</dbReference>
<feature type="domain" description="LNR" evidence="30">
    <location>
        <begin position="375"/>
        <end position="416"/>
    </location>
</feature>
<evidence type="ECO:0000256" key="28">
    <source>
        <dbReference type="SAM" id="MobiDB-lite"/>
    </source>
</evidence>
<keyword evidence="32" id="KW-1185">Reference proteome</keyword>
<dbReference type="SMART" id="SM00004">
    <property type="entry name" value="NL"/>
    <property type="match status" value="3"/>
</dbReference>
<dbReference type="InterPro" id="IPR036770">
    <property type="entry name" value="Ankyrin_rpt-contain_sf"/>
</dbReference>
<keyword evidence="17" id="KW-0528">Neurotoxin</keyword>
<dbReference type="InterPro" id="IPR000800">
    <property type="entry name" value="Notch_dom"/>
</dbReference>
<dbReference type="PANTHER" id="PTHR45836">
    <property type="entry name" value="SLIT HOMOLOG"/>
    <property type="match status" value="1"/>
</dbReference>
<dbReference type="PROSITE" id="PS50088">
    <property type="entry name" value="ANK_REPEAT"/>
    <property type="match status" value="4"/>
</dbReference>
<evidence type="ECO:0000256" key="8">
    <source>
        <dbReference type="ARBA" id="ARBA00022536"/>
    </source>
</evidence>
<feature type="domain" description="EGF-like" evidence="29">
    <location>
        <begin position="277"/>
        <end position="314"/>
    </location>
</feature>
<keyword evidence="23" id="KW-0325">Glycoprotein</keyword>
<dbReference type="Pfam" id="PF00066">
    <property type="entry name" value="Notch"/>
    <property type="match status" value="3"/>
</dbReference>
<protein>
    <submittedName>
        <fullName evidence="31">N</fullName>
    </submittedName>
</protein>
<keyword evidence="8 27" id="KW-0245">EGF-like domain</keyword>
<keyword evidence="22" id="KW-0804">Transcription</keyword>
<keyword evidence="15" id="KW-1133">Transmembrane helix</keyword>
<dbReference type="Proteomes" id="UP001235939">
    <property type="component" value="Chromosome 15"/>
</dbReference>
<dbReference type="SUPFAM" id="SSF48403">
    <property type="entry name" value="Ankyrin repeat"/>
    <property type="match status" value="1"/>
</dbReference>
<gene>
    <name evidence="31" type="ORF">LAZ67_15001216</name>
</gene>
<keyword evidence="16" id="KW-0805">Transcription regulation</keyword>
<evidence type="ECO:0000259" key="30">
    <source>
        <dbReference type="PROSITE" id="PS50258"/>
    </source>
</evidence>